<sequence>MIQSYSKEKKHNWISGTLKDRTGPVSFKCLTPEGSEHRRHANQMIRLTPNKTEEEIERECPSRSSRILEQFVDFLVEATSYQDNVVQIRTM</sequence>
<accession>A0A7T8JYK9</accession>
<reference evidence="2" key="1">
    <citation type="submission" date="2021-01" db="EMBL/GenBank/DDBJ databases">
        <title>Caligus Genome Assembly.</title>
        <authorList>
            <person name="Gallardo-Escarate C."/>
        </authorList>
    </citation>
    <scope>NUCLEOTIDE SEQUENCE [LARGE SCALE GENOMIC DNA]</scope>
</reference>
<organism evidence="1 2">
    <name type="scientific">Caligus rogercresseyi</name>
    <name type="common">Sea louse</name>
    <dbReference type="NCBI Taxonomy" id="217165"/>
    <lineage>
        <taxon>Eukaryota</taxon>
        <taxon>Metazoa</taxon>
        <taxon>Ecdysozoa</taxon>
        <taxon>Arthropoda</taxon>
        <taxon>Crustacea</taxon>
        <taxon>Multicrustacea</taxon>
        <taxon>Hexanauplia</taxon>
        <taxon>Copepoda</taxon>
        <taxon>Siphonostomatoida</taxon>
        <taxon>Caligidae</taxon>
        <taxon>Caligus</taxon>
    </lineage>
</organism>
<proteinExistence type="predicted"/>
<dbReference type="EMBL" id="CP045898">
    <property type="protein sequence ID" value="QQP39987.1"/>
    <property type="molecule type" value="Genomic_DNA"/>
</dbReference>
<name>A0A7T8JYK9_CALRO</name>
<protein>
    <submittedName>
        <fullName evidence="1">Uncharacterized protein</fullName>
    </submittedName>
</protein>
<evidence type="ECO:0000313" key="1">
    <source>
        <dbReference type="EMBL" id="QQP39987.1"/>
    </source>
</evidence>
<keyword evidence="2" id="KW-1185">Reference proteome</keyword>
<evidence type="ECO:0000313" key="2">
    <source>
        <dbReference type="Proteomes" id="UP000595437"/>
    </source>
</evidence>
<dbReference type="OrthoDB" id="10058156at2759"/>
<gene>
    <name evidence="1" type="ORF">FKW44_013871</name>
</gene>
<dbReference type="Proteomes" id="UP000595437">
    <property type="component" value="Chromosome 9"/>
</dbReference>
<dbReference type="AlphaFoldDB" id="A0A7T8JYK9"/>